<sequence length="150" mass="16962">MTHVLHASSSCPMYSAHHWPQWPTRLFSVTVGSSARGPISLHASIRRSLCRYPTVFVPSFLATFLVPYPSIQHFWSFFARSFFGHDASRLSRGLQLFSTTRQSIVGGTRRSWQPLVRSKRAGISELDSELGCYEHLREARPVLQCLGLVV</sequence>
<proteinExistence type="predicted"/>
<evidence type="ECO:0000313" key="2">
    <source>
        <dbReference type="Proteomes" id="UP001218188"/>
    </source>
</evidence>
<dbReference type="AlphaFoldDB" id="A0AAD6X4Z7"/>
<evidence type="ECO:0000313" key="1">
    <source>
        <dbReference type="EMBL" id="KAJ7035705.1"/>
    </source>
</evidence>
<gene>
    <name evidence="1" type="ORF">C8F04DRAFT_1098220</name>
</gene>
<keyword evidence="2" id="KW-1185">Reference proteome</keyword>
<dbReference type="Proteomes" id="UP001218188">
    <property type="component" value="Unassembled WGS sequence"/>
</dbReference>
<reference evidence="1" key="1">
    <citation type="submission" date="2023-03" db="EMBL/GenBank/DDBJ databases">
        <title>Massive genome expansion in bonnet fungi (Mycena s.s.) driven by repeated elements and novel gene families across ecological guilds.</title>
        <authorList>
            <consortium name="Lawrence Berkeley National Laboratory"/>
            <person name="Harder C.B."/>
            <person name="Miyauchi S."/>
            <person name="Viragh M."/>
            <person name="Kuo A."/>
            <person name="Thoen E."/>
            <person name="Andreopoulos B."/>
            <person name="Lu D."/>
            <person name="Skrede I."/>
            <person name="Drula E."/>
            <person name="Henrissat B."/>
            <person name="Morin E."/>
            <person name="Kohler A."/>
            <person name="Barry K."/>
            <person name="LaButti K."/>
            <person name="Morin E."/>
            <person name="Salamov A."/>
            <person name="Lipzen A."/>
            <person name="Mereny Z."/>
            <person name="Hegedus B."/>
            <person name="Baldrian P."/>
            <person name="Stursova M."/>
            <person name="Weitz H."/>
            <person name="Taylor A."/>
            <person name="Grigoriev I.V."/>
            <person name="Nagy L.G."/>
            <person name="Martin F."/>
            <person name="Kauserud H."/>
        </authorList>
    </citation>
    <scope>NUCLEOTIDE SEQUENCE</scope>
    <source>
        <strain evidence="1">CBHHK200</strain>
    </source>
</reference>
<accession>A0AAD6X4Z7</accession>
<comment type="caution">
    <text evidence="1">The sequence shown here is derived from an EMBL/GenBank/DDBJ whole genome shotgun (WGS) entry which is preliminary data.</text>
</comment>
<dbReference type="EMBL" id="JARJCM010000049">
    <property type="protein sequence ID" value="KAJ7035705.1"/>
    <property type="molecule type" value="Genomic_DNA"/>
</dbReference>
<protein>
    <submittedName>
        <fullName evidence="1">Uncharacterized protein</fullName>
    </submittedName>
</protein>
<name>A0AAD6X4Z7_9AGAR</name>
<organism evidence="1 2">
    <name type="scientific">Mycena alexandri</name>
    <dbReference type="NCBI Taxonomy" id="1745969"/>
    <lineage>
        <taxon>Eukaryota</taxon>
        <taxon>Fungi</taxon>
        <taxon>Dikarya</taxon>
        <taxon>Basidiomycota</taxon>
        <taxon>Agaricomycotina</taxon>
        <taxon>Agaricomycetes</taxon>
        <taxon>Agaricomycetidae</taxon>
        <taxon>Agaricales</taxon>
        <taxon>Marasmiineae</taxon>
        <taxon>Mycenaceae</taxon>
        <taxon>Mycena</taxon>
    </lineage>
</organism>